<gene>
    <name evidence="1" type="ORF">KMW28_00685</name>
</gene>
<dbReference type="KEGG" id="fya:KMW28_00685"/>
<sequence>MKRASLWGECDAILAATSYPKSEVTKLIPKEIGLSEQTLTPEGEHPIVFMFNTQKIHIFFSFFTMRYYEMIPLVPYVHFKNNPTVNYQMSPILYVNSFLIVLGGQLMWHINKVLGKFKVPLPISDFPKVKHYSEKVFRKHIEAIEMNAEADGDTGVISDFPNAEKLSELWHTNAIVNNDTTFWTAQYQVTDKEVQPAKVAIDLKDIDGLPSEKMEIPSIKNTILGGLRLKFDWKLWWPKKYNATYSAPKEEIVSEEVLVD</sequence>
<accession>A0AAX1N3R3</accession>
<dbReference type="AlphaFoldDB" id="A0AAX1N3R3"/>
<dbReference type="RefSeq" id="WP_169664899.1">
    <property type="nucleotide sequence ID" value="NZ_CP076132.1"/>
</dbReference>
<dbReference type="EMBL" id="CP076132">
    <property type="protein sequence ID" value="QWG02131.1"/>
    <property type="molecule type" value="Genomic_DNA"/>
</dbReference>
<reference evidence="1 2" key="1">
    <citation type="submission" date="2021-05" db="EMBL/GenBank/DDBJ databases">
        <title>Comparative genomic studies on the polysaccharide-degrading batcterial strains of the Flammeovirga genus.</title>
        <authorList>
            <person name="Zewei F."/>
            <person name="Zheng Z."/>
            <person name="Yu L."/>
            <person name="Ruyue G."/>
            <person name="Yanhong M."/>
            <person name="Yuanyuan C."/>
            <person name="Jingyan G."/>
            <person name="Wenjun H."/>
        </authorList>
    </citation>
    <scope>NUCLEOTIDE SEQUENCE [LARGE SCALE GENOMIC DNA]</scope>
    <source>
        <strain evidence="1 2">NBRC:100898</strain>
    </source>
</reference>
<name>A0AAX1N3R3_9BACT</name>
<evidence type="ECO:0000313" key="2">
    <source>
        <dbReference type="Proteomes" id="UP000678679"/>
    </source>
</evidence>
<organism evidence="1 2">
    <name type="scientific">Flammeovirga yaeyamensis</name>
    <dbReference type="NCBI Taxonomy" id="367791"/>
    <lineage>
        <taxon>Bacteria</taxon>
        <taxon>Pseudomonadati</taxon>
        <taxon>Bacteroidota</taxon>
        <taxon>Cytophagia</taxon>
        <taxon>Cytophagales</taxon>
        <taxon>Flammeovirgaceae</taxon>
        <taxon>Flammeovirga</taxon>
    </lineage>
</organism>
<protein>
    <submittedName>
        <fullName evidence="1">Uncharacterized protein</fullName>
    </submittedName>
</protein>
<keyword evidence="2" id="KW-1185">Reference proteome</keyword>
<evidence type="ECO:0000313" key="1">
    <source>
        <dbReference type="EMBL" id="QWG02131.1"/>
    </source>
</evidence>
<dbReference type="Proteomes" id="UP000678679">
    <property type="component" value="Chromosome 1"/>
</dbReference>
<proteinExistence type="predicted"/>